<dbReference type="Proteomes" id="UP000000800">
    <property type="component" value="Chromosome"/>
</dbReference>
<accession>Q9PLQ6</accession>
<dbReference type="HOGENOM" id="CLU_108390_0_0_0"/>
<evidence type="ECO:0000313" key="2">
    <source>
        <dbReference type="Proteomes" id="UP000000800"/>
    </source>
</evidence>
<keyword evidence="2" id="KW-1185">Reference proteome</keyword>
<name>Q9PLQ6_CHLMU</name>
<sequence>MEWCMIDPLTLFPNFDGDKESAVVDKPSASPMSSELNKNVALFSLGGGNVAMDSGVSAEKPSLMAMMQDKNSQLIDPELEEALNSEELQEQINLLKSRLWDAQTRIENQDLDKLTSEHIDALGTIIDLIHGDFQSIAEHTQQSMDQANNKEKSITRKVVDWVSSGEEILNRALLYLCSRNGEGESLADFLKVQYAVQRATQRSELFASILGASVSSIKTIMTTQLG</sequence>
<gene>
    <name evidence="1" type="ordered locus">TC_0039</name>
</gene>
<dbReference type="PIR" id="C81749">
    <property type="entry name" value="C81749"/>
</dbReference>
<reference evidence="1 2" key="1">
    <citation type="journal article" date="2000" name="Nucleic Acids Res.">
        <title>Genome sequences of Chlamydia trachomatis MoPn and Chlamydia pneumoniae AR39.</title>
        <authorList>
            <person name="Read T.D."/>
            <person name="Brunham R.C."/>
            <person name="Shen C."/>
            <person name="Gill S.R."/>
            <person name="Heidelberg J.F."/>
            <person name="White O."/>
            <person name="Hickey E.K."/>
            <person name="Peterson J.D."/>
            <person name="Utterback T.R."/>
            <person name="Berry K.J."/>
            <person name="Bass S."/>
            <person name="Linher K.D."/>
            <person name="Weidman J.F."/>
            <person name="Khouri H.M."/>
            <person name="Craven B."/>
            <person name="Bowman C."/>
            <person name="Dodson R.J."/>
            <person name="Gwinn M.L."/>
            <person name="Nelson W.C."/>
            <person name="DeBoy R.T."/>
            <person name="Kolonay J.F."/>
            <person name="McClarty G."/>
            <person name="Salzberg S.L."/>
            <person name="Eisen J.A."/>
            <person name="Fraser C.M."/>
        </authorList>
    </citation>
    <scope>NUCLEOTIDE SEQUENCE [LARGE SCALE GENOMIC DNA]</scope>
    <source>
        <strain evidence="2">MoPn / Nigg</strain>
    </source>
</reference>
<organism evidence="1 2">
    <name type="scientific">Chlamydia muridarum (strain MoPn / Nigg)</name>
    <dbReference type="NCBI Taxonomy" id="243161"/>
    <lineage>
        <taxon>Bacteria</taxon>
        <taxon>Pseudomonadati</taxon>
        <taxon>Chlamydiota</taxon>
        <taxon>Chlamydiia</taxon>
        <taxon>Chlamydiales</taxon>
        <taxon>Chlamydiaceae</taxon>
        <taxon>Chlamydia/Chlamydophila group</taxon>
        <taxon>Chlamydia</taxon>
    </lineage>
</organism>
<protein>
    <submittedName>
        <fullName evidence="1">Uncharacterized protein</fullName>
    </submittedName>
</protein>
<evidence type="ECO:0000313" key="1">
    <source>
        <dbReference type="EMBL" id="AAF38930.1"/>
    </source>
</evidence>
<dbReference type="AlphaFoldDB" id="Q9PLQ6"/>
<dbReference type="EMBL" id="AE002160">
    <property type="protein sequence ID" value="AAF38930.1"/>
    <property type="molecule type" value="Genomic_DNA"/>
</dbReference>
<dbReference type="KEGG" id="cmu:TC_0039"/>
<proteinExistence type="predicted"/>